<dbReference type="Proteomes" id="UP000256599">
    <property type="component" value="Unassembled WGS sequence"/>
</dbReference>
<dbReference type="RefSeq" id="WP_104700145.1">
    <property type="nucleotide sequence ID" value="NZ_FZPP01000021.1"/>
</dbReference>
<sequence>MKKWCLGILCFACIYAADSIETQDIKEEVKKEQNIDRKRYFIGVGVGYGVSRIDSTNTWYHYGESTKAASFWGIYFGEEFQVSNKVLVRTDTSIGGTSVEYSDGELNTITLGINIDLLYNIASQIDIFAGLGLGFNFFSGELMWKLAERGFKAHLVIGIHG</sequence>
<gene>
    <name evidence="1" type="ORF">CQA63_05310</name>
</gene>
<reference evidence="1 2" key="1">
    <citation type="submission" date="2018-04" db="EMBL/GenBank/DDBJ databases">
        <title>Novel Campyloabacter and Helicobacter Species and Strains.</title>
        <authorList>
            <person name="Mannion A.J."/>
            <person name="Shen Z."/>
            <person name="Fox J.G."/>
        </authorList>
    </citation>
    <scope>NUCLEOTIDE SEQUENCE [LARGE SCALE GENOMIC DNA]</scope>
    <source>
        <strain evidence="1 2">MIT 98-6070</strain>
    </source>
</reference>
<name>A0A3D8I4Z8_9HELI</name>
<evidence type="ECO:0000313" key="2">
    <source>
        <dbReference type="Proteomes" id="UP000256599"/>
    </source>
</evidence>
<comment type="caution">
    <text evidence="1">The sequence shown here is derived from an EMBL/GenBank/DDBJ whole genome shotgun (WGS) entry which is preliminary data.</text>
</comment>
<organism evidence="1 2">
    <name type="scientific">Helicobacter marmotae</name>
    <dbReference type="NCBI Taxonomy" id="152490"/>
    <lineage>
        <taxon>Bacteria</taxon>
        <taxon>Pseudomonadati</taxon>
        <taxon>Campylobacterota</taxon>
        <taxon>Epsilonproteobacteria</taxon>
        <taxon>Campylobacterales</taxon>
        <taxon>Helicobacteraceae</taxon>
        <taxon>Helicobacter</taxon>
    </lineage>
</organism>
<dbReference type="Gene3D" id="2.40.160.20">
    <property type="match status" value="1"/>
</dbReference>
<proteinExistence type="predicted"/>
<dbReference type="OrthoDB" id="5328574at2"/>
<dbReference type="SUPFAM" id="SSF56925">
    <property type="entry name" value="OMPA-like"/>
    <property type="match status" value="1"/>
</dbReference>
<accession>A0A3D8I4Z8</accession>
<keyword evidence="2" id="KW-1185">Reference proteome</keyword>
<dbReference type="AlphaFoldDB" id="A0A3D8I4Z8"/>
<evidence type="ECO:0000313" key="1">
    <source>
        <dbReference type="EMBL" id="RDU59834.1"/>
    </source>
</evidence>
<dbReference type="EMBL" id="NXLR01000008">
    <property type="protein sequence ID" value="RDU59834.1"/>
    <property type="molecule type" value="Genomic_DNA"/>
</dbReference>
<dbReference type="InterPro" id="IPR011250">
    <property type="entry name" value="OMP/PagP_B-barrel"/>
</dbReference>
<protein>
    <submittedName>
        <fullName evidence="1">Uncharacterized protein</fullName>
    </submittedName>
</protein>